<evidence type="ECO:0000256" key="1">
    <source>
        <dbReference type="ARBA" id="ARBA00022801"/>
    </source>
</evidence>
<dbReference type="Proteomes" id="UP001549037">
    <property type="component" value="Unassembled WGS sequence"/>
</dbReference>
<dbReference type="Pfam" id="PF00144">
    <property type="entry name" value="Beta-lactamase"/>
    <property type="match status" value="1"/>
</dbReference>
<evidence type="ECO:0000259" key="2">
    <source>
        <dbReference type="Pfam" id="PF00144"/>
    </source>
</evidence>
<dbReference type="SUPFAM" id="SSF56601">
    <property type="entry name" value="beta-lactamase/transpeptidase-like"/>
    <property type="match status" value="1"/>
</dbReference>
<gene>
    <name evidence="3" type="ORF">ABID28_001542</name>
</gene>
<dbReference type="PANTHER" id="PTHR43283">
    <property type="entry name" value="BETA-LACTAMASE-RELATED"/>
    <property type="match status" value="1"/>
</dbReference>
<dbReference type="PANTHER" id="PTHR43283:SF11">
    <property type="entry name" value="BETA-LACTAMASE-RELATED DOMAIN-CONTAINING PROTEIN"/>
    <property type="match status" value="1"/>
</dbReference>
<dbReference type="InterPro" id="IPR001466">
    <property type="entry name" value="Beta-lactam-related"/>
</dbReference>
<dbReference type="EMBL" id="JBEPLN010000030">
    <property type="protein sequence ID" value="MET3634881.1"/>
    <property type="molecule type" value="Genomic_DNA"/>
</dbReference>
<feature type="domain" description="Beta-lactamase-related" evidence="2">
    <location>
        <begin position="6"/>
        <end position="297"/>
    </location>
</feature>
<dbReference type="InterPro" id="IPR050789">
    <property type="entry name" value="Diverse_Enzym_Activities"/>
</dbReference>
<dbReference type="InterPro" id="IPR012338">
    <property type="entry name" value="Beta-lactam/transpept-like"/>
</dbReference>
<sequence length="317" mass="36594">MDKIKEKIQEQIQDRIYLGASLALFNNGKWQEFYFGESEPGKPTKANLSYDLASVSKVIGVGTICLQLLQMGKIYLDDTLRCYYPDFQEDKVTLRQLLTHTSGLDPYIPNRDHLDFKGLKEAMNHLKLKKDRSFHYTDVNFILLGFMLEELFQKDLDQIFDDHIFGPLGMLQTSFGPVWDAVPTTKHQTAGQVHDPKAQVLGNHTGSAGLFSTLKDLETFLNYYLNHDFSIDWSQSYSNDLKTRGIAWDLQDEWLLHTGYTGTFIMFHPKAQQAVIFLSNRTYEKDDRAQWILDRDQLIRVIKESLLGLGKLDQIKK</sequence>
<keyword evidence="1" id="KW-0378">Hydrolase</keyword>
<keyword evidence="4" id="KW-1185">Reference proteome</keyword>
<organism evidence="3 4">
    <name type="scientific">Streptococcus porcorum</name>
    <dbReference type="NCBI Taxonomy" id="701526"/>
    <lineage>
        <taxon>Bacteria</taxon>
        <taxon>Bacillati</taxon>
        <taxon>Bacillota</taxon>
        <taxon>Bacilli</taxon>
        <taxon>Lactobacillales</taxon>
        <taxon>Streptococcaceae</taxon>
        <taxon>Streptococcus</taxon>
    </lineage>
</organism>
<accession>A0ABV2JGI2</accession>
<dbReference type="Gene3D" id="3.40.710.10">
    <property type="entry name" value="DD-peptidase/beta-lactamase superfamily"/>
    <property type="match status" value="1"/>
</dbReference>
<dbReference type="RefSeq" id="WP_354369598.1">
    <property type="nucleotide sequence ID" value="NZ_JBEPLN010000030.1"/>
</dbReference>
<comment type="caution">
    <text evidence="3">The sequence shown here is derived from an EMBL/GenBank/DDBJ whole genome shotgun (WGS) entry which is preliminary data.</text>
</comment>
<evidence type="ECO:0000313" key="4">
    <source>
        <dbReference type="Proteomes" id="UP001549037"/>
    </source>
</evidence>
<proteinExistence type="predicted"/>
<evidence type="ECO:0000313" key="3">
    <source>
        <dbReference type="EMBL" id="MET3634881.1"/>
    </source>
</evidence>
<reference evidence="3 4" key="1">
    <citation type="submission" date="2024-06" db="EMBL/GenBank/DDBJ databases">
        <title>Genomic Encyclopedia of Type Strains, Phase IV (KMG-IV): sequencing the most valuable type-strain genomes for metagenomic binning, comparative biology and taxonomic classification.</title>
        <authorList>
            <person name="Goeker M."/>
        </authorList>
    </citation>
    <scope>NUCLEOTIDE SEQUENCE [LARGE SCALE GENOMIC DNA]</scope>
    <source>
        <strain evidence="3 4">DSM 28302</strain>
    </source>
</reference>
<name>A0ABV2JGI2_9STRE</name>
<protein>
    <submittedName>
        <fullName evidence="3">CubicO group peptidase (Beta-lactamase class C family)</fullName>
    </submittedName>
</protein>